<dbReference type="STRING" id="81857.IV38_GL000709"/>
<name>A0A0R2FTW7_9LACO</name>
<evidence type="ECO:0000259" key="2">
    <source>
        <dbReference type="Pfam" id="PF13439"/>
    </source>
</evidence>
<dbReference type="Pfam" id="PF13439">
    <property type="entry name" value="Glyco_transf_4"/>
    <property type="match status" value="1"/>
</dbReference>
<dbReference type="SUPFAM" id="SSF53756">
    <property type="entry name" value="UDP-Glycosyltransferase/glycogen phosphorylase"/>
    <property type="match status" value="1"/>
</dbReference>
<proteinExistence type="predicted"/>
<dbReference type="Gene3D" id="3.40.50.2000">
    <property type="entry name" value="Glycogen Phosphorylase B"/>
    <property type="match status" value="2"/>
</dbReference>
<dbReference type="Pfam" id="PF00534">
    <property type="entry name" value="Glycos_transf_1"/>
    <property type="match status" value="1"/>
</dbReference>
<gene>
    <name evidence="3" type="ORF">IV38_GL000709</name>
    <name evidence="4" type="ORF">IV40_GL000569</name>
</gene>
<protein>
    <recommendedName>
        <fullName evidence="7">Glycosyltransferase</fullName>
    </recommendedName>
</protein>
<accession>A0A0R2FTW7</accession>
<sequence length="362" mass="40312">MKVLHINAGNETGGGRTHIIGLLKALNQQPDMDAQLLVYEDGPVAASARDAGIPVHVLAQQGKFDASVLKRTVQYINDNHFDVVHTHGPRVNLYLSVIKKWVHAKWVLTLHTLPKVDYLNKGLFGKILYPISTWTLSQPDEVFLITRRYKPFLLSHGVPAKKIRVIFNGLEFSDTFTPAQKQPEFTLVNVARLTAQKNPRLLIEAANELDFDFKLHMVGDGELQAPMEKLVQQYGLEDKVIFDGFQTNVKPFYQHADVSVLSSISEGFPTVLLESADNGVPAISTDVGGVPDIIARPEFGWLVANQDQQGLVRAMKAAHVAWARNQLTGMGIQFHDYAKEHFSTTRLATNVRSLYTALLQGK</sequence>
<evidence type="ECO:0000259" key="1">
    <source>
        <dbReference type="Pfam" id="PF00534"/>
    </source>
</evidence>
<evidence type="ECO:0000313" key="3">
    <source>
        <dbReference type="EMBL" id="KRN27217.1"/>
    </source>
</evidence>
<reference evidence="5 6" key="1">
    <citation type="journal article" date="2015" name="Genome Announc.">
        <title>Expanding the biotechnology potential of lactobacilli through comparative genomics of 213 strains and associated genera.</title>
        <authorList>
            <person name="Sun Z."/>
            <person name="Harris H.M."/>
            <person name="McCann A."/>
            <person name="Guo C."/>
            <person name="Argimon S."/>
            <person name="Zhang W."/>
            <person name="Yang X."/>
            <person name="Jeffery I.B."/>
            <person name="Cooney J.C."/>
            <person name="Kagawa T.F."/>
            <person name="Liu W."/>
            <person name="Song Y."/>
            <person name="Salvetti E."/>
            <person name="Wrobel A."/>
            <person name="Rasinkangas P."/>
            <person name="Parkhill J."/>
            <person name="Rea M.C."/>
            <person name="O'Sullivan O."/>
            <person name="Ritari J."/>
            <person name="Douillard F.P."/>
            <person name="Paul Ross R."/>
            <person name="Yang R."/>
            <person name="Briner A.E."/>
            <person name="Felis G.E."/>
            <person name="de Vos W.M."/>
            <person name="Barrangou R."/>
            <person name="Klaenhammer T.R."/>
            <person name="Caufield P.W."/>
            <person name="Cui Y."/>
            <person name="Zhang H."/>
            <person name="O'Toole P.W."/>
        </authorList>
    </citation>
    <scope>NUCLEOTIDE SEQUENCE [LARGE SCALE GENOMIC DNA]</scope>
    <source>
        <strain evidence="3 6">ATCC BAA-66</strain>
        <strain evidence="4 5">DSM 13344</strain>
    </source>
</reference>
<comment type="caution">
    <text evidence="4">The sequence shown here is derived from an EMBL/GenBank/DDBJ whole genome shotgun (WGS) entry which is preliminary data.</text>
</comment>
<feature type="domain" description="Glycosyltransferase subfamily 4-like N-terminal" evidence="2">
    <location>
        <begin position="13"/>
        <end position="170"/>
    </location>
</feature>
<dbReference type="RefSeq" id="WP_057771223.1">
    <property type="nucleotide sequence ID" value="NZ_JQAT01000011.1"/>
</dbReference>
<dbReference type="CDD" id="cd03811">
    <property type="entry name" value="GT4_GT28_WabH-like"/>
    <property type="match status" value="1"/>
</dbReference>
<evidence type="ECO:0000313" key="5">
    <source>
        <dbReference type="Proteomes" id="UP000051645"/>
    </source>
</evidence>
<dbReference type="InterPro" id="IPR028098">
    <property type="entry name" value="Glyco_trans_4-like_N"/>
</dbReference>
<evidence type="ECO:0000313" key="6">
    <source>
        <dbReference type="Proteomes" id="UP000051751"/>
    </source>
</evidence>
<keyword evidence="5" id="KW-1185">Reference proteome</keyword>
<evidence type="ECO:0000313" key="4">
    <source>
        <dbReference type="EMBL" id="KRN29861.1"/>
    </source>
</evidence>
<feature type="domain" description="Glycosyl transferase family 1" evidence="1">
    <location>
        <begin position="181"/>
        <end position="316"/>
    </location>
</feature>
<dbReference type="AlphaFoldDB" id="A0A0R2FTW7"/>
<organism evidence="4 5">
    <name type="scientific">Lactobacillus selangorensis</name>
    <dbReference type="NCBI Taxonomy" id="81857"/>
    <lineage>
        <taxon>Bacteria</taxon>
        <taxon>Bacillati</taxon>
        <taxon>Bacillota</taxon>
        <taxon>Bacilli</taxon>
        <taxon>Lactobacillales</taxon>
        <taxon>Lactobacillaceae</taxon>
        <taxon>Lactobacillus</taxon>
    </lineage>
</organism>
<dbReference type="Proteomes" id="UP000051645">
    <property type="component" value="Unassembled WGS sequence"/>
</dbReference>
<dbReference type="PANTHER" id="PTHR12526:SF638">
    <property type="entry name" value="SPORE COAT PROTEIN SA"/>
    <property type="match status" value="1"/>
</dbReference>
<dbReference type="EMBL" id="JQAZ01000011">
    <property type="protein sequence ID" value="KRN29861.1"/>
    <property type="molecule type" value="Genomic_DNA"/>
</dbReference>
<dbReference type="PATRIC" id="fig|81857.3.peg.713"/>
<dbReference type="InterPro" id="IPR001296">
    <property type="entry name" value="Glyco_trans_1"/>
</dbReference>
<dbReference type="GO" id="GO:0016757">
    <property type="term" value="F:glycosyltransferase activity"/>
    <property type="evidence" value="ECO:0007669"/>
    <property type="project" value="InterPro"/>
</dbReference>
<dbReference type="OrthoDB" id="9804196at2"/>
<dbReference type="Proteomes" id="UP000051751">
    <property type="component" value="Unassembled WGS sequence"/>
</dbReference>
<dbReference type="PANTHER" id="PTHR12526">
    <property type="entry name" value="GLYCOSYLTRANSFERASE"/>
    <property type="match status" value="1"/>
</dbReference>
<dbReference type="EMBL" id="JQAT01000011">
    <property type="protein sequence ID" value="KRN27217.1"/>
    <property type="molecule type" value="Genomic_DNA"/>
</dbReference>
<evidence type="ECO:0008006" key="7">
    <source>
        <dbReference type="Google" id="ProtNLM"/>
    </source>
</evidence>